<dbReference type="InterPro" id="IPR013094">
    <property type="entry name" value="AB_hydrolase_3"/>
</dbReference>
<dbReference type="Pfam" id="PF07859">
    <property type="entry name" value="Abhydrolase_3"/>
    <property type="match status" value="1"/>
</dbReference>
<dbReference type="EMBL" id="FNWT01000001">
    <property type="protein sequence ID" value="SEH36647.1"/>
    <property type="molecule type" value="Genomic_DNA"/>
</dbReference>
<evidence type="ECO:0000313" key="3">
    <source>
        <dbReference type="EMBL" id="SEH36647.1"/>
    </source>
</evidence>
<comment type="caution">
    <text evidence="3">The sequence shown here is derived from an EMBL/GenBank/DDBJ whole genome shotgun (WGS) entry which is preliminary data.</text>
</comment>
<organism evidence="3 4">
    <name type="scientific">Parafannyhessea umbonata</name>
    <dbReference type="NCBI Taxonomy" id="604330"/>
    <lineage>
        <taxon>Bacteria</taxon>
        <taxon>Bacillati</taxon>
        <taxon>Actinomycetota</taxon>
        <taxon>Coriobacteriia</taxon>
        <taxon>Coriobacteriales</taxon>
        <taxon>Atopobiaceae</taxon>
        <taxon>Parafannyhessea</taxon>
    </lineage>
</organism>
<dbReference type="GO" id="GO:0016787">
    <property type="term" value="F:hydrolase activity"/>
    <property type="evidence" value="ECO:0007669"/>
    <property type="project" value="UniProtKB-KW"/>
</dbReference>
<evidence type="ECO:0000313" key="4">
    <source>
        <dbReference type="Proteomes" id="UP000199135"/>
    </source>
</evidence>
<evidence type="ECO:0000259" key="2">
    <source>
        <dbReference type="Pfam" id="PF07859"/>
    </source>
</evidence>
<gene>
    <name evidence="3" type="ORF">SAMN05216447_10185</name>
</gene>
<dbReference type="Proteomes" id="UP000199135">
    <property type="component" value="Unassembled WGS sequence"/>
</dbReference>
<accession>A0A1H6HLG0</accession>
<name>A0A1H6HLG0_9ACTN</name>
<evidence type="ECO:0000256" key="1">
    <source>
        <dbReference type="ARBA" id="ARBA00022801"/>
    </source>
</evidence>
<proteinExistence type="predicted"/>
<protein>
    <submittedName>
        <fullName evidence="3">Alpha/beta hydrolase fold</fullName>
    </submittedName>
</protein>
<dbReference type="PANTHER" id="PTHR48081">
    <property type="entry name" value="AB HYDROLASE SUPERFAMILY PROTEIN C4A8.06C"/>
    <property type="match status" value="1"/>
</dbReference>
<dbReference type="SUPFAM" id="SSF53474">
    <property type="entry name" value="alpha/beta-Hydrolases"/>
    <property type="match status" value="1"/>
</dbReference>
<dbReference type="PANTHER" id="PTHR48081:SF6">
    <property type="entry name" value="PEPTIDASE S9 PROLYL OLIGOPEPTIDASE CATALYTIC DOMAIN-CONTAINING PROTEIN"/>
    <property type="match status" value="1"/>
</dbReference>
<keyword evidence="4" id="KW-1185">Reference proteome</keyword>
<dbReference type="Gene3D" id="3.40.50.1820">
    <property type="entry name" value="alpha/beta hydrolase"/>
    <property type="match status" value="1"/>
</dbReference>
<keyword evidence="1 3" id="KW-0378">Hydrolase</keyword>
<dbReference type="RefSeq" id="WP_159443950.1">
    <property type="nucleotide sequence ID" value="NZ_FNWT01000001.1"/>
</dbReference>
<sequence>MQYLEFPLRDDGTATLCAYVLDPAIRLQRKKKRPAMLVCPGGAYLTLATKEGEPVAARWMGLGYQSFVVRYKHYVVRRAEETGGDPEVDEASRVPEQLVDLMKAMRIVHEHAREWDIDESRVFCMGFSAGAHLAGSLAERFDDPQLLARAGATAGQARPAGVVMGYPMISARPLLRGADEVPEQMLPTLGMISRGIFGTDAPTPEQVEDIDLRLHVREDMPRVFVWHTMQDVVVDPCDTLAFVAALQAARVPCELHLYERGPHGTSLCDATSAAVEDDVWPDNAAWVEACRRWLELGAPEGDYSHE</sequence>
<feature type="domain" description="Alpha/beta hydrolase fold-3" evidence="2">
    <location>
        <begin position="93"/>
        <end position="265"/>
    </location>
</feature>
<reference evidence="3 4" key="1">
    <citation type="submission" date="2016-10" db="EMBL/GenBank/DDBJ databases">
        <authorList>
            <person name="Varghese N."/>
            <person name="Submissions S."/>
        </authorList>
    </citation>
    <scope>NUCLEOTIDE SEQUENCE [LARGE SCALE GENOMIC DNA]</scope>
    <source>
        <strain evidence="3 4">WCP15</strain>
    </source>
</reference>
<dbReference type="InterPro" id="IPR029058">
    <property type="entry name" value="AB_hydrolase_fold"/>
</dbReference>
<dbReference type="InterPro" id="IPR050300">
    <property type="entry name" value="GDXG_lipolytic_enzyme"/>
</dbReference>